<feature type="domain" description="JAB" evidence="7">
    <location>
        <begin position="81"/>
        <end position="140"/>
    </location>
</feature>
<keyword evidence="2" id="KW-0479">Metal-binding</keyword>
<dbReference type="InterPro" id="IPR028090">
    <property type="entry name" value="JAB_dom_prok"/>
</dbReference>
<keyword evidence="9" id="KW-1185">Reference proteome</keyword>
<dbReference type="SUPFAM" id="SSF102712">
    <property type="entry name" value="JAB1/MPN domain"/>
    <property type="match status" value="1"/>
</dbReference>
<gene>
    <name evidence="8" type="ORF">DSAG12_00953</name>
</gene>
<dbReference type="Pfam" id="PF14464">
    <property type="entry name" value="Prok-JAB"/>
    <property type="match status" value="1"/>
</dbReference>
<keyword evidence="1" id="KW-0645">Protease</keyword>
<evidence type="ECO:0000256" key="4">
    <source>
        <dbReference type="ARBA" id="ARBA00022833"/>
    </source>
</evidence>
<organism evidence="8 9">
    <name type="scientific">Promethearchaeum syntrophicum</name>
    <dbReference type="NCBI Taxonomy" id="2594042"/>
    <lineage>
        <taxon>Archaea</taxon>
        <taxon>Promethearchaeati</taxon>
        <taxon>Promethearchaeota</taxon>
        <taxon>Promethearchaeia</taxon>
        <taxon>Promethearchaeales</taxon>
        <taxon>Promethearchaeaceae</taxon>
        <taxon>Promethearchaeum</taxon>
    </lineage>
</organism>
<evidence type="ECO:0000256" key="6">
    <source>
        <dbReference type="SAM" id="MobiDB-lite"/>
    </source>
</evidence>
<evidence type="ECO:0000259" key="7">
    <source>
        <dbReference type="Pfam" id="PF14464"/>
    </source>
</evidence>
<dbReference type="Proteomes" id="UP000321408">
    <property type="component" value="Chromosome"/>
</dbReference>
<evidence type="ECO:0000256" key="5">
    <source>
        <dbReference type="ARBA" id="ARBA00023049"/>
    </source>
</evidence>
<dbReference type="AlphaFoldDB" id="A0A5B9D8N2"/>
<name>A0A5B9D8N2_9ARCH</name>
<keyword evidence="5" id="KW-0482">Metalloprotease</keyword>
<evidence type="ECO:0000256" key="3">
    <source>
        <dbReference type="ARBA" id="ARBA00022801"/>
    </source>
</evidence>
<evidence type="ECO:0000256" key="2">
    <source>
        <dbReference type="ARBA" id="ARBA00022723"/>
    </source>
</evidence>
<dbReference type="GO" id="GO:0008237">
    <property type="term" value="F:metallopeptidase activity"/>
    <property type="evidence" value="ECO:0007669"/>
    <property type="project" value="UniProtKB-KW"/>
</dbReference>
<dbReference type="GO" id="GO:0046872">
    <property type="term" value="F:metal ion binding"/>
    <property type="evidence" value="ECO:0007669"/>
    <property type="project" value="UniProtKB-KW"/>
</dbReference>
<accession>A0A5B9D8N2</accession>
<sequence>MSDKNNKLKIKDTLDDLLENSTNNNKDSNSTNISIGKSPKKLNKIIITRSAYRKMIIIAQEVSKLLNQSMEVYALCIGDNGIIEDILIPPQNVSSISIHINASDILSLVPNIRKNNLNIIGWVHSHGDMSAFFSSTDDRNQITVLNDTSNYSEVGNIRVKYCFGITVNLREELFGIVTTQFPSSNIIHERAIFEIRSFFPPDWNENEIRNEISAELKDKIRKGRISHKNHNTVEFANNYDEDSEISKFEDKNLLSSRDRYLISLFLKRNNFSNPKIKKLLFNFVRFLNINKNWTKETKENKENKENLENKVINDMKINQDKKENQDE</sequence>
<keyword evidence="3" id="KW-0378">Hydrolase</keyword>
<reference evidence="8 9" key="2">
    <citation type="journal article" date="2024" name="Int. J. Syst. Evol. Microbiol.">
        <title>Promethearchaeum syntrophicum gen. nov., sp. nov., an anaerobic, obligately syntrophic archaeon, the first isolate of the lineage 'Asgard' archaea, and proposal of the new archaeal phylum Promethearchaeota phyl. nov. and kingdom Promethearchaeati regn. nov.</title>
        <authorList>
            <person name="Imachi H."/>
            <person name="Nobu M.K."/>
            <person name="Kato S."/>
            <person name="Takaki Y."/>
            <person name="Miyazaki M."/>
            <person name="Miyata M."/>
            <person name="Ogawara M."/>
            <person name="Saito Y."/>
            <person name="Sakai S."/>
            <person name="Tahara Y.O."/>
            <person name="Takano Y."/>
            <person name="Tasumi E."/>
            <person name="Uematsu K."/>
            <person name="Yoshimura T."/>
            <person name="Itoh T."/>
            <person name="Ohkuma M."/>
            <person name="Takai K."/>
        </authorList>
    </citation>
    <scope>NUCLEOTIDE SEQUENCE [LARGE SCALE GENOMIC DNA]</scope>
    <source>
        <strain evidence="8 9">MK-D1</strain>
    </source>
</reference>
<dbReference type="KEGG" id="psyt:DSAG12_00953"/>
<dbReference type="EMBL" id="CP042905">
    <property type="protein sequence ID" value="QEE15130.1"/>
    <property type="molecule type" value="Genomic_DNA"/>
</dbReference>
<dbReference type="RefSeq" id="WP_147662052.1">
    <property type="nucleotide sequence ID" value="NZ_CP042905.2"/>
</dbReference>
<evidence type="ECO:0000313" key="8">
    <source>
        <dbReference type="EMBL" id="QEE15130.1"/>
    </source>
</evidence>
<dbReference type="GO" id="GO:0006508">
    <property type="term" value="P:proteolysis"/>
    <property type="evidence" value="ECO:0007669"/>
    <property type="project" value="UniProtKB-KW"/>
</dbReference>
<proteinExistence type="predicted"/>
<reference evidence="8 9" key="1">
    <citation type="journal article" date="2020" name="Nature">
        <title>Isolation of an archaeon at the prokaryote-eukaryote interface.</title>
        <authorList>
            <person name="Imachi H."/>
            <person name="Nobu M.K."/>
            <person name="Nakahara N."/>
            <person name="Morono Y."/>
            <person name="Ogawara M."/>
            <person name="Takaki Y."/>
            <person name="Takano Y."/>
            <person name="Uematsu K."/>
            <person name="Ikuta T."/>
            <person name="Ito M."/>
            <person name="Matsui Y."/>
            <person name="Miyazaki M."/>
            <person name="Murata K."/>
            <person name="Saito Y."/>
            <person name="Sakai S."/>
            <person name="Song C."/>
            <person name="Tasumi E."/>
            <person name="Yamanaka Y."/>
            <person name="Yamaguchi T."/>
            <person name="Kamagata Y."/>
            <person name="Tamaki H."/>
            <person name="Takai K."/>
        </authorList>
    </citation>
    <scope>NUCLEOTIDE SEQUENCE [LARGE SCALE GENOMIC DNA]</scope>
    <source>
        <strain evidence="8 9">MK-D1</strain>
    </source>
</reference>
<keyword evidence="4" id="KW-0862">Zinc</keyword>
<protein>
    <submittedName>
        <fullName evidence="8">Mov34/MPN/PAD-1 family protein</fullName>
    </submittedName>
</protein>
<dbReference type="GeneID" id="41328952"/>
<dbReference type="Gene3D" id="3.40.140.10">
    <property type="entry name" value="Cytidine Deaminase, domain 2"/>
    <property type="match status" value="1"/>
</dbReference>
<evidence type="ECO:0000256" key="1">
    <source>
        <dbReference type="ARBA" id="ARBA00022670"/>
    </source>
</evidence>
<evidence type="ECO:0000313" key="9">
    <source>
        <dbReference type="Proteomes" id="UP000321408"/>
    </source>
</evidence>
<feature type="region of interest" description="Disordered" evidence="6">
    <location>
        <begin position="298"/>
        <end position="327"/>
    </location>
</feature>